<name>A0A1S0WGQ7_KLEPN</name>
<sequence length="134" mass="15697">MFSYASIMLENHFLIFSIVCSFHLVNIYSFIKVNVYSIDITDGIRLRYYMNAEKGRVSIIIHGLCHLLSPCQAAGQQLELYRSTYVMLILLVIYFQCGNRKEFSRRESYPTMFHWDSPKFGFVGVREIHPGIDR</sequence>
<gene>
    <name evidence="1" type="ORF">NCTC9637_05379</name>
</gene>
<evidence type="ECO:0000313" key="2">
    <source>
        <dbReference type="Proteomes" id="UP000255099"/>
    </source>
</evidence>
<dbReference type="AlphaFoldDB" id="A0A1S0WGQ7"/>
<protein>
    <submittedName>
        <fullName evidence="1">Uncharacterized protein</fullName>
    </submittedName>
</protein>
<organism evidence="1 2">
    <name type="scientific">Klebsiella pneumoniae</name>
    <dbReference type="NCBI Taxonomy" id="573"/>
    <lineage>
        <taxon>Bacteria</taxon>
        <taxon>Pseudomonadati</taxon>
        <taxon>Pseudomonadota</taxon>
        <taxon>Gammaproteobacteria</taxon>
        <taxon>Enterobacterales</taxon>
        <taxon>Enterobacteriaceae</taxon>
        <taxon>Klebsiella/Raoultella group</taxon>
        <taxon>Klebsiella</taxon>
        <taxon>Klebsiella pneumoniae complex</taxon>
    </lineage>
</organism>
<reference evidence="1 2" key="1">
    <citation type="submission" date="2018-06" db="EMBL/GenBank/DDBJ databases">
        <authorList>
            <consortium name="Pathogen Informatics"/>
            <person name="Doyle S."/>
        </authorList>
    </citation>
    <scope>NUCLEOTIDE SEQUENCE [LARGE SCALE GENOMIC DNA]</scope>
    <source>
        <strain evidence="1 2">NCTC9637</strain>
    </source>
</reference>
<accession>A0A1S0WGQ7</accession>
<proteinExistence type="predicted"/>
<dbReference type="EMBL" id="UGLB01000003">
    <property type="protein sequence ID" value="STT50392.1"/>
    <property type="molecule type" value="Genomic_DNA"/>
</dbReference>
<dbReference type="Proteomes" id="UP000255099">
    <property type="component" value="Unassembled WGS sequence"/>
</dbReference>
<evidence type="ECO:0000313" key="1">
    <source>
        <dbReference type="EMBL" id="STT50392.1"/>
    </source>
</evidence>